<feature type="non-terminal residue" evidence="1">
    <location>
        <position position="94"/>
    </location>
</feature>
<organism evidence="1">
    <name type="scientific">Arion vulgaris</name>
    <dbReference type="NCBI Taxonomy" id="1028688"/>
    <lineage>
        <taxon>Eukaryota</taxon>
        <taxon>Metazoa</taxon>
        <taxon>Spiralia</taxon>
        <taxon>Lophotrochozoa</taxon>
        <taxon>Mollusca</taxon>
        <taxon>Gastropoda</taxon>
        <taxon>Heterobranchia</taxon>
        <taxon>Euthyneura</taxon>
        <taxon>Panpulmonata</taxon>
        <taxon>Eupulmonata</taxon>
        <taxon>Stylommatophora</taxon>
        <taxon>Helicina</taxon>
        <taxon>Arionoidea</taxon>
        <taxon>Arionidae</taxon>
        <taxon>Arion</taxon>
    </lineage>
</organism>
<name>A0A0B6YSV5_9EUPU</name>
<sequence>AYEHTGIVSPPVDNGSENSCSSLQISLSLYGGDAKSLSSEYKQNMNCNAKIDFYIWTQSDPVHMGSDVQNSVHLDRNFIGQMDNALFHCVHSRS</sequence>
<dbReference type="AlphaFoldDB" id="A0A0B6YSV5"/>
<reference evidence="1" key="1">
    <citation type="submission" date="2014-12" db="EMBL/GenBank/DDBJ databases">
        <title>Insight into the proteome of Arion vulgaris.</title>
        <authorList>
            <person name="Aradska J."/>
            <person name="Bulat T."/>
            <person name="Smidak R."/>
            <person name="Sarate P."/>
            <person name="Gangsoo J."/>
            <person name="Sialana F."/>
            <person name="Bilban M."/>
            <person name="Lubec G."/>
        </authorList>
    </citation>
    <scope>NUCLEOTIDE SEQUENCE</scope>
    <source>
        <tissue evidence="1">Skin</tissue>
    </source>
</reference>
<feature type="non-terminal residue" evidence="1">
    <location>
        <position position="1"/>
    </location>
</feature>
<evidence type="ECO:0000313" key="1">
    <source>
        <dbReference type="EMBL" id="CEK59323.1"/>
    </source>
</evidence>
<accession>A0A0B6YSV5</accession>
<gene>
    <name evidence="1" type="primary">ORF35930</name>
</gene>
<protein>
    <submittedName>
        <fullName evidence="1">Uncharacterized protein</fullName>
    </submittedName>
</protein>
<proteinExistence type="predicted"/>
<dbReference type="EMBL" id="HACG01012458">
    <property type="protein sequence ID" value="CEK59323.1"/>
    <property type="molecule type" value="Transcribed_RNA"/>
</dbReference>